<proteinExistence type="predicted"/>
<keyword evidence="2" id="KW-1185">Reference proteome</keyword>
<sequence>MFWMANTTTQGDKNAVMHFLRVKVQFNWTIQIRCGGKRLEHVNWTAFQVIGSKIRHWSKVSGAPAHKTSSVKHYLVEEFGEQIIGYGGFQEWPLPSPDPTPMDFFLDTSNSRCM</sequence>
<dbReference type="OrthoDB" id="7787442at2759"/>
<name>A0A4Y2NJX6_ARAVE</name>
<accession>A0A4Y2NJX6</accession>
<evidence type="ECO:0000313" key="1">
    <source>
        <dbReference type="EMBL" id="GBN39798.1"/>
    </source>
</evidence>
<reference evidence="1 2" key="1">
    <citation type="journal article" date="2019" name="Sci. Rep.">
        <title>Orb-weaving spider Araneus ventricosus genome elucidates the spidroin gene catalogue.</title>
        <authorList>
            <person name="Kono N."/>
            <person name="Nakamura H."/>
            <person name="Ohtoshi R."/>
            <person name="Moran D.A.P."/>
            <person name="Shinohara A."/>
            <person name="Yoshida Y."/>
            <person name="Fujiwara M."/>
            <person name="Mori M."/>
            <person name="Tomita M."/>
            <person name="Arakawa K."/>
        </authorList>
    </citation>
    <scope>NUCLEOTIDE SEQUENCE [LARGE SCALE GENOMIC DNA]</scope>
</reference>
<protein>
    <submittedName>
        <fullName evidence="1">Uncharacterized protein</fullName>
    </submittedName>
</protein>
<organism evidence="1 2">
    <name type="scientific">Araneus ventricosus</name>
    <name type="common">Orbweaver spider</name>
    <name type="synonym">Epeira ventricosa</name>
    <dbReference type="NCBI Taxonomy" id="182803"/>
    <lineage>
        <taxon>Eukaryota</taxon>
        <taxon>Metazoa</taxon>
        <taxon>Ecdysozoa</taxon>
        <taxon>Arthropoda</taxon>
        <taxon>Chelicerata</taxon>
        <taxon>Arachnida</taxon>
        <taxon>Araneae</taxon>
        <taxon>Araneomorphae</taxon>
        <taxon>Entelegynae</taxon>
        <taxon>Araneoidea</taxon>
        <taxon>Araneidae</taxon>
        <taxon>Araneus</taxon>
    </lineage>
</organism>
<gene>
    <name evidence="1" type="ORF">AVEN_273551_1</name>
</gene>
<dbReference type="AlphaFoldDB" id="A0A4Y2NJX6"/>
<dbReference type="Proteomes" id="UP000499080">
    <property type="component" value="Unassembled WGS sequence"/>
</dbReference>
<dbReference type="EMBL" id="BGPR01009402">
    <property type="protein sequence ID" value="GBN39798.1"/>
    <property type="molecule type" value="Genomic_DNA"/>
</dbReference>
<comment type="caution">
    <text evidence="1">The sequence shown here is derived from an EMBL/GenBank/DDBJ whole genome shotgun (WGS) entry which is preliminary data.</text>
</comment>
<evidence type="ECO:0000313" key="2">
    <source>
        <dbReference type="Proteomes" id="UP000499080"/>
    </source>
</evidence>